<sequence>DGMEWAILLSPEDAEMGVVGFQCLNIDCGVVAIFDEYKEIVFEPDM</sequence>
<reference evidence="1" key="1">
    <citation type="journal article" date="2014" name="Front. Microbiol.">
        <title>High frequency of phylogenetically diverse reductive dehalogenase-homologous genes in deep subseafloor sedimentary metagenomes.</title>
        <authorList>
            <person name="Kawai M."/>
            <person name="Futagami T."/>
            <person name="Toyoda A."/>
            <person name="Takaki Y."/>
            <person name="Nishi S."/>
            <person name="Hori S."/>
            <person name="Arai W."/>
            <person name="Tsubouchi T."/>
            <person name="Morono Y."/>
            <person name="Uchiyama I."/>
            <person name="Ito T."/>
            <person name="Fujiyama A."/>
            <person name="Inagaki F."/>
            <person name="Takami H."/>
        </authorList>
    </citation>
    <scope>NUCLEOTIDE SEQUENCE</scope>
    <source>
        <strain evidence="1">Expedition CK06-06</strain>
    </source>
</reference>
<proteinExistence type="predicted"/>
<organism evidence="1">
    <name type="scientific">marine sediment metagenome</name>
    <dbReference type="NCBI Taxonomy" id="412755"/>
    <lineage>
        <taxon>unclassified sequences</taxon>
        <taxon>metagenomes</taxon>
        <taxon>ecological metagenomes</taxon>
    </lineage>
</organism>
<evidence type="ECO:0000313" key="1">
    <source>
        <dbReference type="EMBL" id="GAG07803.1"/>
    </source>
</evidence>
<comment type="caution">
    <text evidence="1">The sequence shown here is derived from an EMBL/GenBank/DDBJ whole genome shotgun (WGS) entry which is preliminary data.</text>
</comment>
<protein>
    <submittedName>
        <fullName evidence="1">Uncharacterized protein</fullName>
    </submittedName>
</protein>
<gene>
    <name evidence="1" type="ORF">S01H1_38785</name>
</gene>
<dbReference type="EMBL" id="BARS01024430">
    <property type="protein sequence ID" value="GAG07803.1"/>
    <property type="molecule type" value="Genomic_DNA"/>
</dbReference>
<accession>X0V5M3</accession>
<dbReference type="AlphaFoldDB" id="X0V5M3"/>
<feature type="non-terminal residue" evidence="1">
    <location>
        <position position="1"/>
    </location>
</feature>
<name>X0V5M3_9ZZZZ</name>